<evidence type="ECO:0000256" key="8">
    <source>
        <dbReference type="SAM" id="MobiDB-lite"/>
    </source>
</evidence>
<feature type="transmembrane region" description="Helical" evidence="7">
    <location>
        <begin position="97"/>
        <end position="117"/>
    </location>
</feature>
<keyword evidence="11" id="KW-1185">Reference proteome</keyword>
<evidence type="ECO:0000256" key="2">
    <source>
        <dbReference type="ARBA" id="ARBA00009298"/>
    </source>
</evidence>
<evidence type="ECO:0000256" key="3">
    <source>
        <dbReference type="ARBA" id="ARBA00022475"/>
    </source>
</evidence>
<dbReference type="Pfam" id="PF02308">
    <property type="entry name" value="MgtC"/>
    <property type="match status" value="1"/>
</dbReference>
<dbReference type="PANTHER" id="PTHR33778">
    <property type="entry name" value="PROTEIN MGTC"/>
    <property type="match status" value="1"/>
</dbReference>
<evidence type="ECO:0000313" key="11">
    <source>
        <dbReference type="Proteomes" id="UP000006633"/>
    </source>
</evidence>
<accession>D7A5L1</accession>
<evidence type="ECO:0000256" key="6">
    <source>
        <dbReference type="ARBA" id="ARBA00023136"/>
    </source>
</evidence>
<comment type="similarity">
    <text evidence="2 7">Belongs to the MgtC/SapB family.</text>
</comment>
<dbReference type="HOGENOM" id="CLU_079292_1_1_5"/>
<evidence type="ECO:0000256" key="5">
    <source>
        <dbReference type="ARBA" id="ARBA00022989"/>
    </source>
</evidence>
<dbReference type="OrthoDB" id="9811198at2"/>
<protein>
    <recommendedName>
        <fullName evidence="7">Protein MgtC</fullName>
    </recommendedName>
</protein>
<dbReference type="Proteomes" id="UP000006633">
    <property type="component" value="Chromosome"/>
</dbReference>
<dbReference type="KEGG" id="sno:Snov_0808"/>
<dbReference type="InterPro" id="IPR003416">
    <property type="entry name" value="MgtC/SapB/SrpB/YhiD_fam"/>
</dbReference>
<feature type="compositionally biased region" description="Basic and acidic residues" evidence="8">
    <location>
        <begin position="157"/>
        <end position="177"/>
    </location>
</feature>
<feature type="transmembrane region" description="Helical" evidence="7">
    <location>
        <begin position="12"/>
        <end position="28"/>
    </location>
</feature>
<feature type="transmembrane region" description="Helical" evidence="7">
    <location>
        <begin position="70"/>
        <end position="90"/>
    </location>
</feature>
<keyword evidence="4 7" id="KW-0812">Transmembrane</keyword>
<name>D7A5L1_ANCN5</name>
<organism evidence="10 11">
    <name type="scientific">Ancylobacter novellus (strain ATCC 8093 / DSM 506 / JCM 20403 / CCM 1077 / IAM 12100 / NBRC 12443 / NCIMB 10456)</name>
    <name type="common">Starkeya novella</name>
    <dbReference type="NCBI Taxonomy" id="639283"/>
    <lineage>
        <taxon>Bacteria</taxon>
        <taxon>Pseudomonadati</taxon>
        <taxon>Pseudomonadota</taxon>
        <taxon>Alphaproteobacteria</taxon>
        <taxon>Hyphomicrobiales</taxon>
        <taxon>Xanthobacteraceae</taxon>
        <taxon>Ancylobacter</taxon>
    </lineage>
</organism>
<dbReference type="GO" id="GO:0005886">
    <property type="term" value="C:plasma membrane"/>
    <property type="evidence" value="ECO:0007669"/>
    <property type="project" value="UniProtKB-SubCell"/>
</dbReference>
<dbReference type="RefSeq" id="WP_013165640.1">
    <property type="nucleotide sequence ID" value="NC_014217.1"/>
</dbReference>
<gene>
    <name evidence="10" type="ordered locus">Snov_0808</name>
</gene>
<dbReference type="PANTHER" id="PTHR33778:SF1">
    <property type="entry name" value="MAGNESIUM TRANSPORTER YHID-RELATED"/>
    <property type="match status" value="1"/>
</dbReference>
<feature type="transmembrane region" description="Helical" evidence="7">
    <location>
        <begin position="40"/>
        <end position="58"/>
    </location>
</feature>
<dbReference type="eggNOG" id="COG1285">
    <property type="taxonomic scope" value="Bacteria"/>
</dbReference>
<dbReference type="AlphaFoldDB" id="D7A5L1"/>
<sequence length="177" mass="18642">MTLTDADVDALLRLAAAAVIGMVIGINRDLKGKPTGMRTLGLVCMGATLVSLAAIRVTDLAQHPDAMSRVVQGILQGVLTGVGFIGAGVVLRDPEALEVHGLTTAATVWVTAALGIACALGDWHLIALGVVITLVLLVVVNPLERVIERRARKPRSRVSDENRHPQPEGRGTTHADR</sequence>
<dbReference type="EMBL" id="CP002026">
    <property type="protein sequence ID" value="ADH88135.1"/>
    <property type="molecule type" value="Genomic_DNA"/>
</dbReference>
<dbReference type="PRINTS" id="PR01837">
    <property type="entry name" value="MGTCSAPBPROT"/>
</dbReference>
<proteinExistence type="inferred from homology"/>
<feature type="transmembrane region" description="Helical" evidence="7">
    <location>
        <begin position="123"/>
        <end position="143"/>
    </location>
</feature>
<feature type="region of interest" description="Disordered" evidence="8">
    <location>
        <begin position="152"/>
        <end position="177"/>
    </location>
</feature>
<dbReference type="InterPro" id="IPR049177">
    <property type="entry name" value="MgtC_SapB_SrpB_YhiD_N"/>
</dbReference>
<dbReference type="STRING" id="639283.Snov_0808"/>
<keyword evidence="6 7" id="KW-0472">Membrane</keyword>
<keyword evidence="7" id="KW-0997">Cell inner membrane</keyword>
<evidence type="ECO:0000256" key="1">
    <source>
        <dbReference type="ARBA" id="ARBA00004651"/>
    </source>
</evidence>
<comment type="subcellular location">
    <subcellularLocation>
        <location evidence="7">Cell inner membrane</location>
        <topology evidence="7">Multi-pass membrane protein</topology>
    </subcellularLocation>
    <subcellularLocation>
        <location evidence="1">Cell membrane</location>
        <topology evidence="1">Multi-pass membrane protein</topology>
    </subcellularLocation>
</comment>
<evidence type="ECO:0000259" key="9">
    <source>
        <dbReference type="Pfam" id="PF02308"/>
    </source>
</evidence>
<evidence type="ECO:0000256" key="4">
    <source>
        <dbReference type="ARBA" id="ARBA00022692"/>
    </source>
</evidence>
<reference evidence="10 11" key="1">
    <citation type="journal article" date="2012" name="Stand. Genomic Sci.">
        <title>Complete genome sequence of the facultatively chemolithoautotrophic and methylotrophic alpha Proteobacterium Starkeya novella type strain (ATCC 8093(T)).</title>
        <authorList>
            <person name="Kappler U."/>
            <person name="Davenport K."/>
            <person name="Beatson S."/>
            <person name="Lucas S."/>
            <person name="Lapidus A."/>
            <person name="Copeland A."/>
            <person name="Berry K.W."/>
            <person name="Glavina Del Rio T."/>
            <person name="Hammon N."/>
            <person name="Dalin E."/>
            <person name="Tice H."/>
            <person name="Pitluck S."/>
            <person name="Richardson P."/>
            <person name="Bruce D."/>
            <person name="Goodwin L.A."/>
            <person name="Han C."/>
            <person name="Tapia R."/>
            <person name="Detter J.C."/>
            <person name="Chang Y.J."/>
            <person name="Jeffries C.D."/>
            <person name="Land M."/>
            <person name="Hauser L."/>
            <person name="Kyrpides N.C."/>
            <person name="Goker M."/>
            <person name="Ivanova N."/>
            <person name="Klenk H.P."/>
            <person name="Woyke T."/>
        </authorList>
    </citation>
    <scope>NUCLEOTIDE SEQUENCE [LARGE SCALE GENOMIC DNA]</scope>
    <source>
        <strain evidence="11">ATCC 8093 / DSM 506 / JCM 20403 / CCM 1077 / IAM 12100 / NBRC 12443 / NCIMB 10456</strain>
    </source>
</reference>
<keyword evidence="3" id="KW-1003">Cell membrane</keyword>
<evidence type="ECO:0000256" key="7">
    <source>
        <dbReference type="RuleBase" id="RU365041"/>
    </source>
</evidence>
<evidence type="ECO:0000313" key="10">
    <source>
        <dbReference type="EMBL" id="ADH88135.1"/>
    </source>
</evidence>
<feature type="domain" description="MgtC/SapB/SrpB/YhiD N-terminal" evidence="9">
    <location>
        <begin position="14"/>
        <end position="145"/>
    </location>
</feature>
<keyword evidence="5 7" id="KW-1133">Transmembrane helix</keyword>